<comment type="caution">
    <text evidence="2">The sequence shown here is derived from an EMBL/GenBank/DDBJ whole genome shotgun (WGS) entry which is preliminary data.</text>
</comment>
<evidence type="ECO:0000256" key="1">
    <source>
        <dbReference type="SAM" id="Phobius"/>
    </source>
</evidence>
<accession>A0A420VJ92</accession>
<keyword evidence="1" id="KW-0472">Membrane</keyword>
<keyword evidence="1" id="KW-0812">Transmembrane</keyword>
<evidence type="ECO:0000313" key="3">
    <source>
        <dbReference type="Proteomes" id="UP000286235"/>
    </source>
</evidence>
<sequence>MTFGQIGHWLGYRDIYLTAAFSVLVSMGMYLWILRNEKPSRAA</sequence>
<organism evidence="2 3">
    <name type="scientific">Caldibacillus debilis GB1</name>
    <dbReference type="NCBI Taxonomy" id="1339248"/>
    <lineage>
        <taxon>Bacteria</taxon>
        <taxon>Bacillati</taxon>
        <taxon>Bacillota</taxon>
        <taxon>Bacilli</taxon>
        <taxon>Bacillales</taxon>
        <taxon>Bacillaceae</taxon>
        <taxon>Caldibacillus</taxon>
    </lineage>
</organism>
<gene>
    <name evidence="2" type="ORF">Cdeb_02680</name>
</gene>
<name>A0A420VJ92_9BACI</name>
<reference evidence="2 3" key="1">
    <citation type="submission" date="2013-12" db="EMBL/GenBank/DDBJ databases">
        <title>Genome and proteome characterization of Caldibacillus debilis GB1 derived from a cellulolytic aero-tolerant co-culture.</title>
        <authorList>
            <person name="Wushke S.T."/>
            <person name="Zhang X."/>
            <person name="Fristensky B."/>
            <person name="Wilkins J.A."/>
            <person name="Levin D.B."/>
            <person name="Sparling R."/>
        </authorList>
    </citation>
    <scope>NUCLEOTIDE SEQUENCE [LARGE SCALE GENOMIC DNA]</scope>
    <source>
        <strain evidence="2 3">GB1</strain>
    </source>
</reference>
<keyword evidence="1" id="KW-1133">Transmembrane helix</keyword>
<feature type="transmembrane region" description="Helical" evidence="1">
    <location>
        <begin position="15"/>
        <end position="34"/>
    </location>
</feature>
<dbReference type="AlphaFoldDB" id="A0A420VJ92"/>
<dbReference type="EMBL" id="AZRV01000005">
    <property type="protein sequence ID" value="RKO63610.1"/>
    <property type="molecule type" value="Genomic_DNA"/>
</dbReference>
<dbReference type="Proteomes" id="UP000286235">
    <property type="component" value="Unassembled WGS sequence"/>
</dbReference>
<proteinExistence type="predicted"/>
<protein>
    <submittedName>
        <fullName evidence="2">Uncharacterized protein</fullName>
    </submittedName>
</protein>
<evidence type="ECO:0000313" key="2">
    <source>
        <dbReference type="EMBL" id="RKO63610.1"/>
    </source>
</evidence>
<keyword evidence="3" id="KW-1185">Reference proteome</keyword>